<dbReference type="Pfam" id="PF19054">
    <property type="entry name" value="DUF5753"/>
    <property type="match status" value="1"/>
</dbReference>
<evidence type="ECO:0000259" key="1">
    <source>
        <dbReference type="PROSITE" id="PS50943"/>
    </source>
</evidence>
<dbReference type="Pfam" id="PF13560">
    <property type="entry name" value="HTH_31"/>
    <property type="match status" value="1"/>
</dbReference>
<gene>
    <name evidence="2" type="ORF">WJX68_08055</name>
</gene>
<dbReference type="InterPro" id="IPR001387">
    <property type="entry name" value="Cro/C1-type_HTH"/>
</dbReference>
<evidence type="ECO:0000313" key="3">
    <source>
        <dbReference type="Proteomes" id="UP001364211"/>
    </source>
</evidence>
<feature type="domain" description="HTH cro/C1-type" evidence="1">
    <location>
        <begin position="18"/>
        <end position="72"/>
    </location>
</feature>
<name>A0ABU8T4J9_9PSEU</name>
<dbReference type="SUPFAM" id="SSF47413">
    <property type="entry name" value="lambda repressor-like DNA-binding domains"/>
    <property type="match status" value="1"/>
</dbReference>
<keyword evidence="3" id="KW-1185">Reference proteome</keyword>
<evidence type="ECO:0000313" key="2">
    <source>
        <dbReference type="EMBL" id="MEJ8278881.1"/>
    </source>
</evidence>
<dbReference type="Proteomes" id="UP001364211">
    <property type="component" value="Unassembled WGS sequence"/>
</dbReference>
<sequence length="286" mass="31953">MTVTHGPVVIRRRLGWALKQLRVRHQKQLADIARLLEMSPSKLSRIETGQVEPKYRDVRDLLEIYEAPVESREQLLAWAMDAKSPGWWQPFNSTVAVADLDMFISLESESASELMFSTPVTGLLQTEAYARAILSDAFPSASAAELDKLVAIRIGRQAVVAPDRGDAPPLRLHAVIDESAIRRGRDRDVLREQVRYLLERSEQPNIDLQVLPFAAGYTRATSTFAIFEPREATSDWTVVNVESTGHDAYFDTPAEVASYRSIWTDVLGGALSTDASRDFLRAVLAE</sequence>
<dbReference type="PROSITE" id="PS50943">
    <property type="entry name" value="HTH_CROC1"/>
    <property type="match status" value="1"/>
</dbReference>
<dbReference type="InterPro" id="IPR043917">
    <property type="entry name" value="DUF5753"/>
</dbReference>
<proteinExistence type="predicted"/>
<organism evidence="2 3">
    <name type="scientific">Pseudonocardia spirodelae</name>
    <dbReference type="NCBI Taxonomy" id="3133431"/>
    <lineage>
        <taxon>Bacteria</taxon>
        <taxon>Bacillati</taxon>
        <taxon>Actinomycetota</taxon>
        <taxon>Actinomycetes</taxon>
        <taxon>Pseudonocardiales</taxon>
        <taxon>Pseudonocardiaceae</taxon>
        <taxon>Pseudonocardia</taxon>
    </lineage>
</organism>
<protein>
    <submittedName>
        <fullName evidence="2">Helix-turn-helix transcriptional regulator</fullName>
    </submittedName>
</protein>
<dbReference type="SMART" id="SM00530">
    <property type="entry name" value="HTH_XRE"/>
    <property type="match status" value="1"/>
</dbReference>
<reference evidence="2 3" key="1">
    <citation type="submission" date="2024-03" db="EMBL/GenBank/DDBJ databases">
        <title>Draft genome sequence of Pseudonocardia sp. DW16-2.</title>
        <authorList>
            <person name="Duangmal K."/>
        </authorList>
    </citation>
    <scope>NUCLEOTIDE SEQUENCE [LARGE SCALE GENOMIC DNA]</scope>
    <source>
        <strain evidence="2 3">DW16-2</strain>
    </source>
</reference>
<comment type="caution">
    <text evidence="2">The sequence shown here is derived from an EMBL/GenBank/DDBJ whole genome shotgun (WGS) entry which is preliminary data.</text>
</comment>
<dbReference type="InterPro" id="IPR010982">
    <property type="entry name" value="Lambda_DNA-bd_dom_sf"/>
</dbReference>
<accession>A0ABU8T4J9</accession>
<dbReference type="CDD" id="cd00093">
    <property type="entry name" value="HTH_XRE"/>
    <property type="match status" value="1"/>
</dbReference>
<dbReference type="Gene3D" id="1.10.260.40">
    <property type="entry name" value="lambda repressor-like DNA-binding domains"/>
    <property type="match status" value="1"/>
</dbReference>
<dbReference type="EMBL" id="JBBJUP010000005">
    <property type="protein sequence ID" value="MEJ8278881.1"/>
    <property type="molecule type" value="Genomic_DNA"/>
</dbReference>
<dbReference type="RefSeq" id="WP_340287585.1">
    <property type="nucleotide sequence ID" value="NZ_JBBJUP010000005.1"/>
</dbReference>